<dbReference type="InterPro" id="IPR055164">
    <property type="entry name" value="EDR1/CTR1/ARMC3-like_pept-like"/>
</dbReference>
<dbReference type="PANTHER" id="PTHR46618">
    <property type="entry name" value="ARMADILLO REPEAT-CONTAINING PROTEIN 3"/>
    <property type="match status" value="1"/>
</dbReference>
<name>A0A8C1E126_CYPCA</name>
<proteinExistence type="predicted"/>
<dbReference type="Pfam" id="PF14381">
    <property type="entry name" value="EDR1_CTR1_ARMC3_pept"/>
    <property type="match status" value="1"/>
</dbReference>
<evidence type="ECO:0000256" key="2">
    <source>
        <dbReference type="PROSITE-ProRule" id="PRU00259"/>
    </source>
</evidence>
<reference evidence="4" key="2">
    <citation type="submission" date="2025-09" db="UniProtKB">
        <authorList>
            <consortium name="Ensembl"/>
        </authorList>
    </citation>
    <scope>IDENTIFICATION</scope>
</reference>
<sequence>MGKKVKKESEPFSKDVFDPLPIESKTAATAVLMLSSPEEEVLAKACEAIHKFAEKGDENKTSLMCLGAVEPLSRLISHEDKTVRRNAVMALGVMASNNEVKKCLKKLDVIPAVISKLSPEENVVVHEFATLCLTSLSADFCYKVQIFEHKGLEPLIQLLSSPDPDVKKNSVECIFNLVQDFQNRAAVQQLNGLPPLLELLHSEFPVIQQLALRTIENITTDSETRVAFRNVQGFDRILEILGTKEFSDLHEGALRVISNCLEDSESMQLIQTMGGLEQLLQFVGTTTLPEAQANAVKAVARMAQSGENRKILHERNVEKTLTDLLMQENESVRTAACQAVATVSKNLSSRDTFRNAIKPIVQLLNSEGSELRMAAAEALSSLTNDNNLNAYAIHEAEGDKLLVRQLRDSCMGAAVYAASVLTNMASQEELRRSILAHEAMPALVALLHCTDNNILISATQAVASLACDAEARMELRNVGGLSPLVQLLKSINAEIRRNASWAISVCANDEITALELCNAGALEILQEITLSPNRNNKFSELALQKLLDSNLSLKYSLTGHLSASNITTDGFYDPGQVQMLVCDAMGGQVEAEKLHDFLWELHISELKFEACSNIVLIGKIKKGTYFHRALLYKVLADRIGLSCSLIRGEYNRAWNEIFITSPKKTYGYSQPECYIIDLMHQPGNLMKSNSPAALAYQTI</sequence>
<keyword evidence="1" id="KW-0677">Repeat</keyword>
<reference evidence="4" key="1">
    <citation type="submission" date="2025-08" db="UniProtKB">
        <authorList>
            <consortium name="Ensembl"/>
        </authorList>
    </citation>
    <scope>IDENTIFICATION</scope>
</reference>
<evidence type="ECO:0000256" key="1">
    <source>
        <dbReference type="ARBA" id="ARBA00022737"/>
    </source>
</evidence>
<dbReference type="GO" id="GO:0048513">
    <property type="term" value="P:animal organ development"/>
    <property type="evidence" value="ECO:0007669"/>
    <property type="project" value="UniProtKB-ARBA"/>
</dbReference>
<dbReference type="AlphaFoldDB" id="A0A8C1E126"/>
<dbReference type="InterPro" id="IPR011989">
    <property type="entry name" value="ARM-like"/>
</dbReference>
<dbReference type="SUPFAM" id="SSF48371">
    <property type="entry name" value="ARM repeat"/>
    <property type="match status" value="2"/>
</dbReference>
<dbReference type="Ensembl" id="ENSCCRT00000075677.2">
    <property type="protein sequence ID" value="ENSCCRP00000069857.2"/>
    <property type="gene ID" value="ENSCCRG00000037632.2"/>
</dbReference>
<evidence type="ECO:0000313" key="4">
    <source>
        <dbReference type="Ensembl" id="ENSCCRP00000069857.2"/>
    </source>
</evidence>
<feature type="repeat" description="ARM" evidence="2">
    <location>
        <begin position="355"/>
        <end position="386"/>
    </location>
</feature>
<dbReference type="PROSITE" id="PS50176">
    <property type="entry name" value="ARM_REPEAT"/>
    <property type="match status" value="4"/>
</dbReference>
<dbReference type="InterPro" id="IPR000225">
    <property type="entry name" value="Armadillo"/>
</dbReference>
<feature type="repeat" description="ARM" evidence="2">
    <location>
        <begin position="150"/>
        <end position="192"/>
    </location>
</feature>
<protein>
    <submittedName>
        <fullName evidence="4">Armadillo repeat containing 3</fullName>
    </submittedName>
</protein>
<dbReference type="InterPro" id="IPR016024">
    <property type="entry name" value="ARM-type_fold"/>
</dbReference>
<feature type="domain" description="EDR1/CTR1/ARMC3-like peptidase-like" evidence="3">
    <location>
        <begin position="509"/>
        <end position="686"/>
    </location>
</feature>
<evidence type="ECO:0000259" key="3">
    <source>
        <dbReference type="Pfam" id="PF14381"/>
    </source>
</evidence>
<feature type="repeat" description="ARM" evidence="2">
    <location>
        <begin position="438"/>
        <end position="480"/>
    </location>
</feature>
<dbReference type="Gene3D" id="1.25.10.10">
    <property type="entry name" value="Leucine-rich Repeat Variant"/>
    <property type="match status" value="3"/>
</dbReference>
<dbReference type="SMART" id="SM00185">
    <property type="entry name" value="ARM"/>
    <property type="match status" value="11"/>
</dbReference>
<dbReference type="InterPro" id="IPR052441">
    <property type="entry name" value="Armadillo-Ser/Thr_Kinase"/>
</dbReference>
<dbReference type="PANTHER" id="PTHR46618:SF1">
    <property type="entry name" value="ARMADILLO REPEAT-CONTAINING PROTEIN 3"/>
    <property type="match status" value="1"/>
</dbReference>
<keyword evidence="5" id="KW-1185">Reference proteome</keyword>
<accession>A0A8C1E126</accession>
<dbReference type="GeneTree" id="ENSGT00940000157476"/>
<feature type="repeat" description="ARM" evidence="2">
    <location>
        <begin position="191"/>
        <end position="233"/>
    </location>
</feature>
<dbReference type="Pfam" id="PF00514">
    <property type="entry name" value="Arm"/>
    <property type="match status" value="3"/>
</dbReference>
<organism evidence="4 5">
    <name type="scientific">Cyprinus carpio carpio</name>
    <dbReference type="NCBI Taxonomy" id="630221"/>
    <lineage>
        <taxon>Eukaryota</taxon>
        <taxon>Metazoa</taxon>
        <taxon>Chordata</taxon>
        <taxon>Craniata</taxon>
        <taxon>Vertebrata</taxon>
        <taxon>Euteleostomi</taxon>
        <taxon>Actinopterygii</taxon>
        <taxon>Neopterygii</taxon>
        <taxon>Teleostei</taxon>
        <taxon>Ostariophysi</taxon>
        <taxon>Cypriniformes</taxon>
        <taxon>Cyprinidae</taxon>
        <taxon>Cyprininae</taxon>
        <taxon>Cyprinus</taxon>
    </lineage>
</organism>
<dbReference type="Pfam" id="PF13646">
    <property type="entry name" value="HEAT_2"/>
    <property type="match status" value="1"/>
</dbReference>
<dbReference type="Proteomes" id="UP001108240">
    <property type="component" value="Unplaced"/>
</dbReference>
<evidence type="ECO:0000313" key="5">
    <source>
        <dbReference type="Proteomes" id="UP001108240"/>
    </source>
</evidence>